<proteinExistence type="predicted"/>
<feature type="compositionally biased region" description="Acidic residues" evidence="2">
    <location>
        <begin position="109"/>
        <end position="119"/>
    </location>
</feature>
<reference evidence="3" key="1">
    <citation type="submission" date="2023-10" db="EMBL/GenBank/DDBJ databases">
        <authorList>
            <person name="Noh H."/>
        </authorList>
    </citation>
    <scope>NUCLEOTIDE SEQUENCE</scope>
    <source>
        <strain evidence="3">DUCC4014</strain>
    </source>
</reference>
<keyword evidence="4" id="KW-1185">Reference proteome</keyword>
<dbReference type="PANTHER" id="PTHR46014">
    <property type="entry name" value="TETRATRICOPEPTIDE REPEAT PROTEIN 1"/>
    <property type="match status" value="1"/>
</dbReference>
<keyword evidence="1" id="KW-0802">TPR repeat</keyword>
<dbReference type="InterPro" id="IPR052769">
    <property type="entry name" value="TPR_domain_protein"/>
</dbReference>
<accession>A0AAF1BKS1</accession>
<feature type="compositionally biased region" description="Polar residues" evidence="2">
    <location>
        <begin position="87"/>
        <end position="103"/>
    </location>
</feature>
<feature type="region of interest" description="Disordered" evidence="2">
    <location>
        <begin position="1"/>
        <end position="122"/>
    </location>
</feature>
<feature type="repeat" description="TPR" evidence="1">
    <location>
        <begin position="236"/>
        <end position="269"/>
    </location>
</feature>
<evidence type="ECO:0000256" key="2">
    <source>
        <dbReference type="SAM" id="MobiDB-lite"/>
    </source>
</evidence>
<feature type="compositionally biased region" description="Polar residues" evidence="2">
    <location>
        <begin position="24"/>
        <end position="37"/>
    </location>
</feature>
<dbReference type="Proteomes" id="UP000827549">
    <property type="component" value="Chromosome 2"/>
</dbReference>
<feature type="compositionally biased region" description="Polar residues" evidence="2">
    <location>
        <begin position="68"/>
        <end position="79"/>
    </location>
</feature>
<dbReference type="Gene3D" id="1.25.40.10">
    <property type="entry name" value="Tetratricopeptide repeat domain"/>
    <property type="match status" value="1"/>
</dbReference>
<feature type="compositionally biased region" description="Polar residues" evidence="2">
    <location>
        <begin position="1"/>
        <end position="13"/>
    </location>
</feature>
<dbReference type="EMBL" id="CP086715">
    <property type="protein sequence ID" value="WOO79934.1"/>
    <property type="molecule type" value="Genomic_DNA"/>
</dbReference>
<evidence type="ECO:0000256" key="1">
    <source>
        <dbReference type="PROSITE-ProRule" id="PRU00339"/>
    </source>
</evidence>
<name>A0AAF1BKS1_9TREE</name>
<dbReference type="RefSeq" id="XP_062625966.1">
    <property type="nucleotide sequence ID" value="XM_062769982.1"/>
</dbReference>
<dbReference type="AlphaFoldDB" id="A0AAF1BKS1"/>
<protein>
    <submittedName>
        <fullName evidence="3">Uncharacterized protein</fullName>
    </submittedName>
</protein>
<evidence type="ECO:0000313" key="4">
    <source>
        <dbReference type="Proteomes" id="UP000827549"/>
    </source>
</evidence>
<sequence>MASTAAASDSKPQFTPVPTPPESGATSAASTPSFQTAEQDDRGVPMDVDDTPTVEEPSFPTPPTTEPGSATTDSAPPKNSSRDSKPEQASSSKGKQRATSPTPAATPDVVEEPEPEQESLDSRLAKLDLKDLGDGSQLTVEELNTLLEGATQLKDAGNKLYTARPPKLDAARDDYLKALSYLPAVPKHLAPPSLDDLAGGDRFREITDEEAEQIEADERAGYERVTADLAIRDAQRAIWGNLGAVYAAQKKDKETVDACTKALTYDPTYIKALQRRAAANERIGTWNALAAAQRDLTALLVLLPIDSPQRDSIHATLDKLAPRIKVQQDKEKDDVLGKLNKL</sequence>
<dbReference type="SMART" id="SM00028">
    <property type="entry name" value="TPR"/>
    <property type="match status" value="1"/>
</dbReference>
<dbReference type="InterPro" id="IPR019734">
    <property type="entry name" value="TPR_rpt"/>
</dbReference>
<evidence type="ECO:0000313" key="3">
    <source>
        <dbReference type="EMBL" id="WOO79934.1"/>
    </source>
</evidence>
<organism evidence="3 4">
    <name type="scientific">Vanrija pseudolonga</name>
    <dbReference type="NCBI Taxonomy" id="143232"/>
    <lineage>
        <taxon>Eukaryota</taxon>
        <taxon>Fungi</taxon>
        <taxon>Dikarya</taxon>
        <taxon>Basidiomycota</taxon>
        <taxon>Agaricomycotina</taxon>
        <taxon>Tremellomycetes</taxon>
        <taxon>Trichosporonales</taxon>
        <taxon>Trichosporonaceae</taxon>
        <taxon>Vanrija</taxon>
    </lineage>
</organism>
<dbReference type="GeneID" id="87806691"/>
<dbReference type="InterPro" id="IPR011990">
    <property type="entry name" value="TPR-like_helical_dom_sf"/>
</dbReference>
<dbReference type="PROSITE" id="PS50005">
    <property type="entry name" value="TPR"/>
    <property type="match status" value="1"/>
</dbReference>
<dbReference type="SUPFAM" id="SSF48452">
    <property type="entry name" value="TPR-like"/>
    <property type="match status" value="1"/>
</dbReference>
<gene>
    <name evidence="3" type="ORF">LOC62_02G003448</name>
</gene>
<dbReference type="PANTHER" id="PTHR46014:SF1">
    <property type="entry name" value="TETRATRICOPEPTIDE REPEAT PROTEIN 1"/>
    <property type="match status" value="1"/>
</dbReference>